<evidence type="ECO:0000313" key="1">
    <source>
        <dbReference type="EMBL" id="KAI7942453.1"/>
    </source>
</evidence>
<organism evidence="1 2">
    <name type="scientific">Puccinia striiformis f. sp. tritici</name>
    <dbReference type="NCBI Taxonomy" id="168172"/>
    <lineage>
        <taxon>Eukaryota</taxon>
        <taxon>Fungi</taxon>
        <taxon>Dikarya</taxon>
        <taxon>Basidiomycota</taxon>
        <taxon>Pucciniomycotina</taxon>
        <taxon>Pucciniomycetes</taxon>
        <taxon>Pucciniales</taxon>
        <taxon>Pucciniaceae</taxon>
        <taxon>Puccinia</taxon>
    </lineage>
</organism>
<protein>
    <submittedName>
        <fullName evidence="1">Uncharacterized protein</fullName>
    </submittedName>
</protein>
<accession>A0ACC0E311</accession>
<name>A0ACC0E311_9BASI</name>
<reference evidence="2" key="2">
    <citation type="journal article" date="2018" name="Mol. Plant Microbe Interact.">
        <title>Genome sequence resources for the wheat stripe rust pathogen (Puccinia striiformis f. sp. tritici) and the barley stripe rust pathogen (Puccinia striiformis f. sp. hordei).</title>
        <authorList>
            <person name="Xia C."/>
            <person name="Wang M."/>
            <person name="Yin C."/>
            <person name="Cornejo O.E."/>
            <person name="Hulbert S.H."/>
            <person name="Chen X."/>
        </authorList>
    </citation>
    <scope>NUCLEOTIDE SEQUENCE [LARGE SCALE GENOMIC DNA]</scope>
    <source>
        <strain evidence="2">93-210</strain>
    </source>
</reference>
<sequence length="80" mass="9307">MVPNSPTWPQTHITYGYLPKTDHIQQNHTSLLIFSSSVHRKSFPSTYLTIDHNQPRILFDFLDRSPLTCSLTPPQFKIRP</sequence>
<gene>
    <name evidence="1" type="ORF">MJO28_012480</name>
</gene>
<proteinExistence type="predicted"/>
<reference evidence="1 2" key="3">
    <citation type="journal article" date="2022" name="Microbiol. Spectr.">
        <title>Folding features and dynamics of 3D genome architecture in plant fungal pathogens.</title>
        <authorList>
            <person name="Xia C."/>
        </authorList>
    </citation>
    <scope>NUCLEOTIDE SEQUENCE [LARGE SCALE GENOMIC DNA]</scope>
    <source>
        <strain evidence="1 2">93-210</strain>
    </source>
</reference>
<comment type="caution">
    <text evidence="1">The sequence shown here is derived from an EMBL/GenBank/DDBJ whole genome shotgun (WGS) entry which is preliminary data.</text>
</comment>
<evidence type="ECO:0000313" key="2">
    <source>
        <dbReference type="Proteomes" id="UP001060170"/>
    </source>
</evidence>
<keyword evidence="2" id="KW-1185">Reference proteome</keyword>
<dbReference type="EMBL" id="CM045876">
    <property type="protein sequence ID" value="KAI7942453.1"/>
    <property type="molecule type" value="Genomic_DNA"/>
</dbReference>
<reference evidence="2" key="1">
    <citation type="journal article" date="2018" name="BMC Genomics">
        <title>Genomic insights into host adaptation between the wheat stripe rust pathogen (Puccinia striiformis f. sp. tritici) and the barley stripe rust pathogen (Puccinia striiformis f. sp. hordei).</title>
        <authorList>
            <person name="Xia C."/>
            <person name="Wang M."/>
            <person name="Yin C."/>
            <person name="Cornejo O.E."/>
            <person name="Hulbert S.H."/>
            <person name="Chen X."/>
        </authorList>
    </citation>
    <scope>NUCLEOTIDE SEQUENCE [LARGE SCALE GENOMIC DNA]</scope>
    <source>
        <strain evidence="2">93-210</strain>
    </source>
</reference>
<dbReference type="Proteomes" id="UP001060170">
    <property type="component" value="Chromosome 12"/>
</dbReference>